<dbReference type="EMBL" id="CM042035">
    <property type="protein sequence ID" value="KAI3754464.1"/>
    <property type="molecule type" value="Genomic_DNA"/>
</dbReference>
<organism evidence="1 2">
    <name type="scientific">Smallanthus sonchifolius</name>
    <dbReference type="NCBI Taxonomy" id="185202"/>
    <lineage>
        <taxon>Eukaryota</taxon>
        <taxon>Viridiplantae</taxon>
        <taxon>Streptophyta</taxon>
        <taxon>Embryophyta</taxon>
        <taxon>Tracheophyta</taxon>
        <taxon>Spermatophyta</taxon>
        <taxon>Magnoliopsida</taxon>
        <taxon>eudicotyledons</taxon>
        <taxon>Gunneridae</taxon>
        <taxon>Pentapetalae</taxon>
        <taxon>asterids</taxon>
        <taxon>campanulids</taxon>
        <taxon>Asterales</taxon>
        <taxon>Asteraceae</taxon>
        <taxon>Asteroideae</taxon>
        <taxon>Heliantheae alliance</taxon>
        <taxon>Millerieae</taxon>
        <taxon>Smallanthus</taxon>
    </lineage>
</organism>
<keyword evidence="2" id="KW-1185">Reference proteome</keyword>
<dbReference type="Proteomes" id="UP001056120">
    <property type="component" value="Linkage Group LG18"/>
</dbReference>
<evidence type="ECO:0000313" key="1">
    <source>
        <dbReference type="EMBL" id="KAI3754464.1"/>
    </source>
</evidence>
<gene>
    <name evidence="1" type="ORF">L1987_54248</name>
</gene>
<comment type="caution">
    <text evidence="1">The sequence shown here is derived from an EMBL/GenBank/DDBJ whole genome shotgun (WGS) entry which is preliminary data.</text>
</comment>
<proteinExistence type="predicted"/>
<protein>
    <submittedName>
        <fullName evidence="1">Uncharacterized protein</fullName>
    </submittedName>
</protein>
<accession>A0ACB9E663</accession>
<evidence type="ECO:0000313" key="2">
    <source>
        <dbReference type="Proteomes" id="UP001056120"/>
    </source>
</evidence>
<reference evidence="2" key="1">
    <citation type="journal article" date="2022" name="Mol. Ecol. Resour.">
        <title>The genomes of chicory, endive, great burdock and yacon provide insights into Asteraceae palaeo-polyploidization history and plant inulin production.</title>
        <authorList>
            <person name="Fan W."/>
            <person name="Wang S."/>
            <person name="Wang H."/>
            <person name="Wang A."/>
            <person name="Jiang F."/>
            <person name="Liu H."/>
            <person name="Zhao H."/>
            <person name="Xu D."/>
            <person name="Zhang Y."/>
        </authorList>
    </citation>
    <scope>NUCLEOTIDE SEQUENCE [LARGE SCALE GENOMIC DNA]</scope>
    <source>
        <strain evidence="2">cv. Yunnan</strain>
    </source>
</reference>
<reference evidence="1 2" key="2">
    <citation type="journal article" date="2022" name="Mol. Ecol. Resour.">
        <title>The genomes of chicory, endive, great burdock and yacon provide insights into Asteraceae paleo-polyploidization history and plant inulin production.</title>
        <authorList>
            <person name="Fan W."/>
            <person name="Wang S."/>
            <person name="Wang H."/>
            <person name="Wang A."/>
            <person name="Jiang F."/>
            <person name="Liu H."/>
            <person name="Zhao H."/>
            <person name="Xu D."/>
            <person name="Zhang Y."/>
        </authorList>
    </citation>
    <scope>NUCLEOTIDE SEQUENCE [LARGE SCALE GENOMIC DNA]</scope>
    <source>
        <strain evidence="2">cv. Yunnan</strain>
        <tissue evidence="1">Leaves</tissue>
    </source>
</reference>
<name>A0ACB9E663_9ASTR</name>
<sequence>MSRAMFVRLKAESIKVLCDHKSGKLKEYGFVHFICEDSTSKSLAEMDGQKYPDPVCKQEITTRKKDANI</sequence>